<feature type="region of interest" description="Disordered" evidence="1">
    <location>
        <begin position="108"/>
        <end position="139"/>
    </location>
</feature>
<feature type="region of interest" description="Disordered" evidence="1">
    <location>
        <begin position="1003"/>
        <end position="1118"/>
    </location>
</feature>
<name>A0AAJ0DAY3_9PEZI</name>
<feature type="compositionally biased region" description="Pro residues" evidence="1">
    <location>
        <begin position="111"/>
        <end position="136"/>
    </location>
</feature>
<keyword evidence="2" id="KW-0472">Membrane</keyword>
<gene>
    <name evidence="3" type="ORF">LTR09_008196</name>
</gene>
<keyword evidence="4" id="KW-1185">Reference proteome</keyword>
<proteinExistence type="predicted"/>
<keyword evidence="2" id="KW-0812">Transmembrane</keyword>
<feature type="compositionally biased region" description="Basic and acidic residues" evidence="1">
    <location>
        <begin position="321"/>
        <end position="334"/>
    </location>
</feature>
<accession>A0AAJ0DAY3</accession>
<evidence type="ECO:0000313" key="3">
    <source>
        <dbReference type="EMBL" id="KAK3050556.1"/>
    </source>
</evidence>
<feature type="region of interest" description="Disordered" evidence="1">
    <location>
        <begin position="309"/>
        <end position="380"/>
    </location>
</feature>
<feature type="compositionally biased region" description="Acidic residues" evidence="1">
    <location>
        <begin position="631"/>
        <end position="640"/>
    </location>
</feature>
<organism evidence="3 4">
    <name type="scientific">Extremus antarcticus</name>
    <dbReference type="NCBI Taxonomy" id="702011"/>
    <lineage>
        <taxon>Eukaryota</taxon>
        <taxon>Fungi</taxon>
        <taxon>Dikarya</taxon>
        <taxon>Ascomycota</taxon>
        <taxon>Pezizomycotina</taxon>
        <taxon>Dothideomycetes</taxon>
        <taxon>Dothideomycetidae</taxon>
        <taxon>Mycosphaerellales</taxon>
        <taxon>Extremaceae</taxon>
        <taxon>Extremus</taxon>
    </lineage>
</organism>
<dbReference type="Proteomes" id="UP001271007">
    <property type="component" value="Unassembled WGS sequence"/>
</dbReference>
<feature type="compositionally biased region" description="Pro residues" evidence="1">
    <location>
        <begin position="1017"/>
        <end position="1029"/>
    </location>
</feature>
<reference evidence="3" key="1">
    <citation type="submission" date="2023-04" db="EMBL/GenBank/DDBJ databases">
        <title>Black Yeasts Isolated from many extreme environments.</title>
        <authorList>
            <person name="Coleine C."/>
            <person name="Stajich J.E."/>
            <person name="Selbmann L."/>
        </authorList>
    </citation>
    <scope>NUCLEOTIDE SEQUENCE</scope>
    <source>
        <strain evidence="3">CCFEE 5312</strain>
    </source>
</reference>
<keyword evidence="2" id="KW-1133">Transmembrane helix</keyword>
<evidence type="ECO:0000256" key="1">
    <source>
        <dbReference type="SAM" id="MobiDB-lite"/>
    </source>
</evidence>
<feature type="compositionally biased region" description="Low complexity" evidence="1">
    <location>
        <begin position="166"/>
        <end position="181"/>
    </location>
</feature>
<feature type="compositionally biased region" description="Polar residues" evidence="1">
    <location>
        <begin position="492"/>
        <end position="526"/>
    </location>
</feature>
<evidence type="ECO:0000256" key="2">
    <source>
        <dbReference type="SAM" id="Phobius"/>
    </source>
</evidence>
<evidence type="ECO:0000313" key="4">
    <source>
        <dbReference type="Proteomes" id="UP001271007"/>
    </source>
</evidence>
<feature type="compositionally biased region" description="Acidic residues" evidence="1">
    <location>
        <begin position="1069"/>
        <end position="1092"/>
    </location>
</feature>
<feature type="compositionally biased region" description="Low complexity" evidence="1">
    <location>
        <begin position="1003"/>
        <end position="1016"/>
    </location>
</feature>
<feature type="region of interest" description="Disordered" evidence="1">
    <location>
        <begin position="792"/>
        <end position="834"/>
    </location>
</feature>
<feature type="region of interest" description="Disordered" evidence="1">
    <location>
        <begin position="440"/>
        <end position="460"/>
    </location>
</feature>
<feature type="compositionally biased region" description="Low complexity" evidence="1">
    <location>
        <begin position="605"/>
        <end position="614"/>
    </location>
</feature>
<sequence>MEDSTMMAIICACFALFFFFCNREEPWIVYKAFMGICAFKPITTVTYGVLAPTYYWVLQSEDLLAGHIRTIDFWFHCLFLAIAAFSWIAPPSAATAVAVVAAPSTLTGETPVPPPGEDTVAPPPPSPPQTPSPEPAGPFTLLRAARRPEPNRVAVLPSLPQVQRPTTLSATVAPSSPSTAARTMLSSHEPTGPAIYWSARTRTVKPAIKAQKGIAASTACAMSASNIEKLEKEVIAREGQLPSHIANCSDDSERGVYLNRLVKSLRTQKRRAPIVQSASAIVAGDSTERKQVCLKPLVKSLQMQERIPATVQPASVTATEEGTKEKEVSQDIRSLRTRKRRPASVQFASMTTDEAGTKEQLSPPHEPEQNIQTELAPTPLTSTLEPVVEDEATTVGEKLADVEEQTGEQSEAAVATAPHLGPIIKGEATTVGDKLADVREETGEENQAGSAARQPLVPVVKDEATTVGDELATKQQEAAEQKESGAAAAPQLEQTASRDATTVAESTRSSLDIDNGEAATSQTPSESMGRLANAELPPPKENETILADNDMEDAPAADEQAMGTQHSIGGDEQQQQQQQPTSHGDVEITDAPAAASLPPPENDAMDYATTAADASNGGQQGVGEQLSQTTNDDDTADDPMDSQPSAEDLKDDTMDDAPTVPAWPASFNPFNGERAQTSAGTTGLQTDQYGLKWPSLPGLGYQGTKQATTPDKPLGSLEEILGEMPEGSETIEAFDTPVPQYKFVPAEVFSNEGIGEAKCEKCGSTEYVEQIGKEVLCSDCWWADDSAKTALGAKDDDMEDADGGDDHSDAHSDDEDRFDPRGDAEGGENEQYVGMGKAKAVRATPLYGCGASPQPSNLPTPWTSNALSGHTMFRPSGSSWARPTYPANAQGVSYQPLTLSNLAAAGPDTRIPAGRAQDDSDDESSELSDVPDIIEEPAKPAQQPVTQPTAPPTDELEEELELSSNENEQGLVLSDQQVDRSQVARGDSAPVWANIPASVLNAAAAASAAQPAATAPPAAPQPAALPGPIPSSNGVGSIQNQALQPTTAAPAAGPIVPPSAASKKRRANDEDEDDEVFEESGEDPDEMMDDPPEAAKTAEEPKKISPSKRIGIRDVRKEENSIACGPVPETIAAAVNPWRHRSDSWRSARTCEDCDAVEEHPVNHAGDVWCNYCWNKKHPGETPDGKVCNPADAFGGLDPPPV</sequence>
<dbReference type="EMBL" id="JAWDJX010000031">
    <property type="protein sequence ID" value="KAK3050556.1"/>
    <property type="molecule type" value="Genomic_DNA"/>
</dbReference>
<feature type="compositionally biased region" description="Polar residues" evidence="1">
    <location>
        <begin position="1031"/>
        <end position="1041"/>
    </location>
</feature>
<protein>
    <submittedName>
        <fullName evidence="3">Uncharacterized protein</fullName>
    </submittedName>
</protein>
<feature type="compositionally biased region" description="Polar residues" evidence="1">
    <location>
        <begin position="369"/>
        <end position="380"/>
    </location>
</feature>
<feature type="compositionally biased region" description="Low complexity" evidence="1">
    <location>
        <begin position="1042"/>
        <end position="1061"/>
    </location>
</feature>
<comment type="caution">
    <text evidence="3">The sequence shown here is derived from an EMBL/GenBank/DDBJ whole genome shotgun (WGS) entry which is preliminary data.</text>
</comment>
<feature type="region of interest" description="Disordered" evidence="1">
    <location>
        <begin position="474"/>
        <end position="653"/>
    </location>
</feature>
<feature type="region of interest" description="Disordered" evidence="1">
    <location>
        <begin position="903"/>
        <end position="987"/>
    </location>
</feature>
<feature type="region of interest" description="Disordered" evidence="1">
    <location>
        <begin position="166"/>
        <end position="189"/>
    </location>
</feature>
<feature type="transmembrane region" description="Helical" evidence="2">
    <location>
        <begin position="33"/>
        <end position="58"/>
    </location>
</feature>
<dbReference type="AlphaFoldDB" id="A0AAJ0DAY3"/>
<feature type="compositionally biased region" description="Low complexity" evidence="1">
    <location>
        <begin position="939"/>
        <end position="948"/>
    </location>
</feature>